<dbReference type="KEGG" id="vg:26066749"/>
<sequence>MIPSFCLTRLNYRYNTMTQTNYTVFTQAEIDAFDAEEYALFLATGTPTPEEPLAPTALGYVEMFREFDL</sequence>
<organism evidence="1 2">
    <name type="scientific">Synechococcus phage P60</name>
    <dbReference type="NCBI Taxonomy" id="2905923"/>
    <lineage>
        <taxon>Viruses</taxon>
        <taxon>Duplodnaviria</taxon>
        <taxon>Heunggongvirae</taxon>
        <taxon>Uroviricota</taxon>
        <taxon>Caudoviricetes</taxon>
        <taxon>Autographivirales</taxon>
        <taxon>Tiilvirus</taxon>
        <taxon>Tiilvirus P60</taxon>
    </lineage>
</organism>
<gene>
    <name evidence="1" type="ORF">P60_gp09</name>
</gene>
<dbReference type="Proteomes" id="UP000001761">
    <property type="component" value="Segment"/>
</dbReference>
<reference evidence="1 2" key="1">
    <citation type="journal article" date="2002" name="Appl. Environ. Microbiol.">
        <title>Genomic sequence and evolution of marine cyanophage P60: a new insight on lytic and lysogenic phages.</title>
        <authorList>
            <person name="Chen F."/>
            <person name="Lu J."/>
        </authorList>
    </citation>
    <scope>NUCLEOTIDE SEQUENCE</scope>
</reference>
<evidence type="ECO:0000313" key="2">
    <source>
        <dbReference type="Proteomes" id="UP000001761"/>
    </source>
</evidence>
<dbReference type="EMBL" id="AF338467">
    <property type="protein sequence ID" value="AGA17878.1"/>
    <property type="molecule type" value="Genomic_DNA"/>
</dbReference>
<accession>L0CNQ2</accession>
<dbReference type="RefSeq" id="YP_009173797.1">
    <property type="nucleotide sequence ID" value="NC_003390.2"/>
</dbReference>
<name>L0CNQ2_9CAUD</name>
<evidence type="ECO:0000313" key="1">
    <source>
        <dbReference type="EMBL" id="AGA17878.1"/>
    </source>
</evidence>
<keyword evidence="2" id="KW-1185">Reference proteome</keyword>
<proteinExistence type="predicted"/>
<protein>
    <submittedName>
        <fullName evidence="1">Uncharacterized protein</fullName>
    </submittedName>
</protein>
<dbReference type="GeneID" id="26066749"/>